<dbReference type="EMBL" id="ML170185">
    <property type="protein sequence ID" value="TDL20778.1"/>
    <property type="molecule type" value="Genomic_DNA"/>
</dbReference>
<dbReference type="AlphaFoldDB" id="A0A4Y7Q0L8"/>
<reference evidence="1 2" key="1">
    <citation type="submission" date="2018-06" db="EMBL/GenBank/DDBJ databases">
        <title>A transcriptomic atlas of mushroom development highlights an independent origin of complex multicellularity.</title>
        <authorList>
            <consortium name="DOE Joint Genome Institute"/>
            <person name="Krizsan K."/>
            <person name="Almasi E."/>
            <person name="Merenyi Z."/>
            <person name="Sahu N."/>
            <person name="Viragh M."/>
            <person name="Koszo T."/>
            <person name="Mondo S."/>
            <person name="Kiss B."/>
            <person name="Balint B."/>
            <person name="Kues U."/>
            <person name="Barry K."/>
            <person name="Hegedus J.C."/>
            <person name="Henrissat B."/>
            <person name="Johnson J."/>
            <person name="Lipzen A."/>
            <person name="Ohm R."/>
            <person name="Nagy I."/>
            <person name="Pangilinan J."/>
            <person name="Yan J."/>
            <person name="Xiong Y."/>
            <person name="Grigoriev I.V."/>
            <person name="Hibbett D.S."/>
            <person name="Nagy L.G."/>
        </authorList>
    </citation>
    <scope>NUCLEOTIDE SEQUENCE [LARGE SCALE GENOMIC DNA]</scope>
    <source>
        <strain evidence="1 2">SZMC22713</strain>
    </source>
</reference>
<keyword evidence="2" id="KW-1185">Reference proteome</keyword>
<protein>
    <submittedName>
        <fullName evidence="1">Uncharacterized protein</fullName>
    </submittedName>
</protein>
<evidence type="ECO:0000313" key="1">
    <source>
        <dbReference type="EMBL" id="TDL20778.1"/>
    </source>
</evidence>
<proteinExistence type="predicted"/>
<dbReference type="VEuPathDB" id="FungiDB:BD410DRAFT_790450"/>
<gene>
    <name evidence="1" type="ORF">BD410DRAFT_790450</name>
</gene>
<organism evidence="1 2">
    <name type="scientific">Rickenella mellea</name>
    <dbReference type="NCBI Taxonomy" id="50990"/>
    <lineage>
        <taxon>Eukaryota</taxon>
        <taxon>Fungi</taxon>
        <taxon>Dikarya</taxon>
        <taxon>Basidiomycota</taxon>
        <taxon>Agaricomycotina</taxon>
        <taxon>Agaricomycetes</taxon>
        <taxon>Hymenochaetales</taxon>
        <taxon>Rickenellaceae</taxon>
        <taxon>Rickenella</taxon>
    </lineage>
</organism>
<dbReference type="Proteomes" id="UP000294933">
    <property type="component" value="Unassembled WGS sequence"/>
</dbReference>
<accession>A0A4Y7Q0L8</accession>
<name>A0A4Y7Q0L8_9AGAM</name>
<evidence type="ECO:0000313" key="2">
    <source>
        <dbReference type="Proteomes" id="UP000294933"/>
    </source>
</evidence>
<sequence>MLQNSITNLFLAHCMMERRQGFCNEITIRDSNALRWSTEFAKQDPNLFTVMSHVPRFNHMHSQHIPSDALSA</sequence>